<evidence type="ECO:0000313" key="3">
    <source>
        <dbReference type="Proteomes" id="UP001063782"/>
    </source>
</evidence>
<proteinExistence type="predicted"/>
<feature type="transmembrane region" description="Helical" evidence="1">
    <location>
        <begin position="6"/>
        <end position="26"/>
    </location>
</feature>
<keyword evidence="1" id="KW-0472">Membrane</keyword>
<keyword evidence="1" id="KW-0812">Transmembrane</keyword>
<keyword evidence="1" id="KW-1133">Transmembrane helix</keyword>
<dbReference type="EMBL" id="CP089977">
    <property type="protein sequence ID" value="UXZ04181.1"/>
    <property type="molecule type" value="Genomic_DNA"/>
</dbReference>
<dbReference type="Proteomes" id="UP001063782">
    <property type="component" value="Chromosome"/>
</dbReference>
<evidence type="ECO:0000313" key="2">
    <source>
        <dbReference type="EMBL" id="UXZ04181.1"/>
    </source>
</evidence>
<reference evidence="2" key="1">
    <citation type="submission" date="2021-12" db="EMBL/GenBank/DDBJ databases">
        <title>taxonomy of Moraxella sp. ZY201224.</title>
        <authorList>
            <person name="Li F."/>
        </authorList>
    </citation>
    <scope>NUCLEOTIDE SEQUENCE</scope>
    <source>
        <strain evidence="2">ZY201224</strain>
    </source>
</reference>
<organism evidence="2 3">
    <name type="scientific">Moraxella nasicaprae</name>
    <dbReference type="NCBI Taxonomy" id="2904122"/>
    <lineage>
        <taxon>Bacteria</taxon>
        <taxon>Pseudomonadati</taxon>
        <taxon>Pseudomonadota</taxon>
        <taxon>Gammaproteobacteria</taxon>
        <taxon>Moraxellales</taxon>
        <taxon>Moraxellaceae</taxon>
        <taxon>Moraxella</taxon>
    </lineage>
</organism>
<dbReference type="RefSeq" id="WP_263075663.1">
    <property type="nucleotide sequence ID" value="NZ_CP089977.1"/>
</dbReference>
<protein>
    <submittedName>
        <fullName evidence="2">Uncharacterized protein</fullName>
    </submittedName>
</protein>
<keyword evidence="3" id="KW-1185">Reference proteome</keyword>
<evidence type="ECO:0000256" key="1">
    <source>
        <dbReference type="SAM" id="Phobius"/>
    </source>
</evidence>
<accession>A0ABY6F259</accession>
<sequence length="170" mass="18968">MNLSSSTIAIIVVLLVAGFAIGNFMGAKPKPNQVRSAELRLLARGLRLYPKLVPTPSWLPYDKPMVTQYTLIIDELSLPMACYVAEAGVWRLLDGAVNDRPKVLHQAKIALPDSLLLLVLGLQIKANSITIFWQDEQYQYSKQALKLDKILAQADLQALKEALTRWAEQI</sequence>
<name>A0ABY6F259_9GAMM</name>
<gene>
    <name evidence="2" type="ORF">LU297_06070</name>
</gene>